<comment type="caution">
    <text evidence="1">The sequence shown here is derived from an EMBL/GenBank/DDBJ whole genome shotgun (WGS) entry which is preliminary data.</text>
</comment>
<accession>A0A9Q1ITR7</accession>
<dbReference type="InterPro" id="IPR043128">
    <property type="entry name" value="Rev_trsase/Diguanyl_cyclase"/>
</dbReference>
<protein>
    <submittedName>
        <fullName evidence="1">Uncharacterized protein</fullName>
    </submittedName>
</protein>
<evidence type="ECO:0000313" key="2">
    <source>
        <dbReference type="Proteomes" id="UP001152622"/>
    </source>
</evidence>
<dbReference type="Proteomes" id="UP001152622">
    <property type="component" value="Chromosome 8"/>
</dbReference>
<dbReference type="InterPro" id="IPR050951">
    <property type="entry name" value="Retrovirus_Pol_polyprotein"/>
</dbReference>
<gene>
    <name evidence="1" type="ORF">SKAU_G00235070</name>
</gene>
<organism evidence="1 2">
    <name type="scientific">Synaphobranchus kaupii</name>
    <name type="common">Kaup's arrowtooth eel</name>
    <dbReference type="NCBI Taxonomy" id="118154"/>
    <lineage>
        <taxon>Eukaryota</taxon>
        <taxon>Metazoa</taxon>
        <taxon>Chordata</taxon>
        <taxon>Craniata</taxon>
        <taxon>Vertebrata</taxon>
        <taxon>Euteleostomi</taxon>
        <taxon>Actinopterygii</taxon>
        <taxon>Neopterygii</taxon>
        <taxon>Teleostei</taxon>
        <taxon>Anguilliformes</taxon>
        <taxon>Synaphobranchidae</taxon>
        <taxon>Synaphobranchus</taxon>
    </lineage>
</organism>
<dbReference type="PANTHER" id="PTHR37984">
    <property type="entry name" value="PROTEIN CBG26694"/>
    <property type="match status" value="1"/>
</dbReference>
<dbReference type="PANTHER" id="PTHR37984:SF11">
    <property type="entry name" value="INTEGRASE CATALYTIC DOMAIN-CONTAINING PROTEIN"/>
    <property type="match status" value="1"/>
</dbReference>
<dbReference type="SUPFAM" id="SSF56672">
    <property type="entry name" value="DNA/RNA polymerases"/>
    <property type="match status" value="1"/>
</dbReference>
<dbReference type="AlphaFoldDB" id="A0A9Q1ITR7"/>
<dbReference type="EMBL" id="JAINUF010000008">
    <property type="protein sequence ID" value="KAJ8352031.1"/>
    <property type="molecule type" value="Genomic_DNA"/>
</dbReference>
<dbReference type="InterPro" id="IPR043502">
    <property type="entry name" value="DNA/RNA_pol_sf"/>
</dbReference>
<reference evidence="1" key="1">
    <citation type="journal article" date="2023" name="Science">
        <title>Genome structures resolve the early diversification of teleost fishes.</title>
        <authorList>
            <person name="Parey E."/>
            <person name="Louis A."/>
            <person name="Montfort J."/>
            <person name="Bouchez O."/>
            <person name="Roques C."/>
            <person name="Iampietro C."/>
            <person name="Lluch J."/>
            <person name="Castinel A."/>
            <person name="Donnadieu C."/>
            <person name="Desvignes T."/>
            <person name="Floi Bucao C."/>
            <person name="Jouanno E."/>
            <person name="Wen M."/>
            <person name="Mejri S."/>
            <person name="Dirks R."/>
            <person name="Jansen H."/>
            <person name="Henkel C."/>
            <person name="Chen W.J."/>
            <person name="Zahm M."/>
            <person name="Cabau C."/>
            <person name="Klopp C."/>
            <person name="Thompson A.W."/>
            <person name="Robinson-Rechavi M."/>
            <person name="Braasch I."/>
            <person name="Lecointre G."/>
            <person name="Bobe J."/>
            <person name="Postlethwait J.H."/>
            <person name="Berthelot C."/>
            <person name="Roest Crollius H."/>
            <person name="Guiguen Y."/>
        </authorList>
    </citation>
    <scope>NUCLEOTIDE SEQUENCE</scope>
    <source>
        <strain evidence="1">WJC10195</strain>
    </source>
</reference>
<proteinExistence type="predicted"/>
<name>A0A9Q1ITR7_SYNKA</name>
<evidence type="ECO:0000313" key="1">
    <source>
        <dbReference type="EMBL" id="KAJ8352031.1"/>
    </source>
</evidence>
<dbReference type="Gene3D" id="3.30.70.270">
    <property type="match status" value="1"/>
</dbReference>
<dbReference type="OrthoDB" id="8959178at2759"/>
<keyword evidence="2" id="KW-1185">Reference proteome</keyword>
<sequence length="204" mass="22857">MEMKEPSNVNELRSFLWIMSQLGKFIPQLAQKDKPLRDLVSKRNCWLWGIDKSLQGFEGGAVLPACVGLVRPKEPTQSQALDILPPRIQRFRMRLMRYSYTIVHVPGKSLWTADTLSHAPVSSYSSRDEEEFMESTNIYVDSLMENLPPGHLRRDCPLMEVGQVVRVVGPPTSAPDLDGAYCIPTDASDRGLGAVLMQQVEGVD</sequence>